<reference evidence="2" key="2">
    <citation type="submission" date="2011-02" db="EMBL/GenBank/DDBJ databases">
        <authorList>
            <person name="MacLean D."/>
        </authorList>
    </citation>
    <scope>NUCLEOTIDE SEQUENCE</scope>
</reference>
<feature type="compositionally biased region" description="Low complexity" evidence="1">
    <location>
        <begin position="799"/>
        <end position="812"/>
    </location>
</feature>
<feature type="compositionally biased region" description="Basic residues" evidence="1">
    <location>
        <begin position="768"/>
        <end position="777"/>
    </location>
</feature>
<feature type="compositionally biased region" description="Basic and acidic residues" evidence="1">
    <location>
        <begin position="712"/>
        <end position="742"/>
    </location>
</feature>
<feature type="compositionally biased region" description="Low complexity" evidence="1">
    <location>
        <begin position="431"/>
        <end position="443"/>
    </location>
</feature>
<protein>
    <submittedName>
        <fullName evidence="2">AlNc14C87G5573 protein</fullName>
    </submittedName>
</protein>
<feature type="region of interest" description="Disordered" evidence="1">
    <location>
        <begin position="882"/>
        <end position="909"/>
    </location>
</feature>
<sequence>MVNATATQTELIVLIEQSKRRLEEKRRPIREGYLHNDETDGLNADLSDSSQAHLYEKAIRTSYDTLKKRDLNSYSSTPLYFSWDRASKHEGHTQAKRDGGIMKEESRVNGTHNNKNGAGMPTHRTPKSFSQVQMSGRKTADCDRSVASTAYPMWQKSSRKLDGYNLTRNEKKKASGRAGGKDTHQKSTMWSVDCTYSSDENVDSKNIIEKRDNAINQIRKLQARLDAKLYVLEKRTFGHHQQHETTSHEPETKHTSTTKDSMESPGEGRSFQNGHNQSVLSLVENEKHSNALAHQYRQFNSKGSEKIDEMRDSNGLIERIMLENGISPDSQDNKSEPTNLSNLNGYDKKHGYQLENRQRHASRTNNHVSGEDPVSGGYVRSKVAAATAAELNQDVSEDTASSRRRGTDKGASDPIEVGDGHHAPEFKHGNSSSIKSSKAATSSRQRKKTTDPDVNSMAAMKEYQSARSRQATNQRTSPSFTAQSDLEIYSCVREQDGHEPSHGAGEAGTTSDSELEGDQSNSESDQEIEIRSTRQRESDQESTKVSEVRSANVENASQQHEARKCSHEIPPQPIMGSIKSFNSEKQLAKKDRNESKELNATADHKDSHSSKHKVSKRKQDHDKRAHDMRVQPADTNAHKVVGGSKSVSTSDDSESDSDFELVQEMSDVKTRPTHDADRKKHDKVKASHNPQFIQVRPVQLRHEHSTMMMKTNLREKRRSKDANDKFIEKETHPTEIDSEHSSSESLQTGNSEIDSSEDMSDKKDVTKVSKKRRQKTRRSQDGKASLSIPDKMINSIGKGAASSVSSLEEGSSNDATETESPPICWPSGMEKIYRESLTHMNSLTHSFAPPRIKHFRGRSQLKQYWLWLHWYSAWQLSYMQEDSTKPQKKRSSQHTLRVRKRERHTCHDT</sequence>
<dbReference type="EMBL" id="FR824132">
    <property type="protein sequence ID" value="CCA20178.1"/>
    <property type="molecule type" value="Genomic_DNA"/>
</dbReference>
<feature type="compositionally biased region" description="Basic and acidic residues" evidence="1">
    <location>
        <begin position="168"/>
        <end position="185"/>
    </location>
</feature>
<feature type="compositionally biased region" description="Basic residues" evidence="1">
    <location>
        <begin position="886"/>
        <end position="909"/>
    </location>
</feature>
<feature type="compositionally biased region" description="Acidic residues" evidence="1">
    <location>
        <begin position="651"/>
        <end position="661"/>
    </location>
</feature>
<name>F0WG43_9STRA</name>
<feature type="compositionally biased region" description="Basic and acidic residues" evidence="1">
    <location>
        <begin position="238"/>
        <end position="254"/>
    </location>
</feature>
<feature type="compositionally biased region" description="Basic and acidic residues" evidence="1">
    <location>
        <begin position="617"/>
        <end position="629"/>
    </location>
</feature>
<reference evidence="2" key="1">
    <citation type="journal article" date="2011" name="PLoS Biol.">
        <title>Gene gain and loss during evolution of obligate parasitism in the white rust pathogen of Arabidopsis thaliana.</title>
        <authorList>
            <person name="Kemen E."/>
            <person name="Gardiner A."/>
            <person name="Schultz-Larsen T."/>
            <person name="Kemen A.C."/>
            <person name="Balmuth A.L."/>
            <person name="Robert-Seilaniantz A."/>
            <person name="Bailey K."/>
            <person name="Holub E."/>
            <person name="Studholme D.J."/>
            <person name="Maclean D."/>
            <person name="Jones J.D."/>
        </authorList>
    </citation>
    <scope>NUCLEOTIDE SEQUENCE</scope>
</reference>
<feature type="compositionally biased region" description="Polar residues" evidence="1">
    <location>
        <begin position="743"/>
        <end position="753"/>
    </location>
</feature>
<evidence type="ECO:0000313" key="2">
    <source>
        <dbReference type="EMBL" id="CCA20178.1"/>
    </source>
</evidence>
<accession>F0WG43</accession>
<dbReference type="AlphaFoldDB" id="F0WG43"/>
<organism evidence="2">
    <name type="scientific">Albugo laibachii Nc14</name>
    <dbReference type="NCBI Taxonomy" id="890382"/>
    <lineage>
        <taxon>Eukaryota</taxon>
        <taxon>Sar</taxon>
        <taxon>Stramenopiles</taxon>
        <taxon>Oomycota</taxon>
        <taxon>Peronosporomycetes</taxon>
        <taxon>Albuginales</taxon>
        <taxon>Albuginaceae</taxon>
        <taxon>Albugo</taxon>
    </lineage>
</organism>
<feature type="compositionally biased region" description="Basic and acidic residues" evidence="1">
    <location>
        <begin position="418"/>
        <end position="428"/>
    </location>
</feature>
<proteinExistence type="predicted"/>
<feature type="compositionally biased region" description="Polar residues" evidence="1">
    <location>
        <begin position="127"/>
        <end position="136"/>
    </location>
</feature>
<feature type="region of interest" description="Disordered" evidence="1">
    <location>
        <begin position="324"/>
        <end position="348"/>
    </location>
</feature>
<feature type="region of interest" description="Disordered" evidence="1">
    <location>
        <begin position="358"/>
        <end position="377"/>
    </location>
</feature>
<feature type="region of interest" description="Disordered" evidence="1">
    <location>
        <begin position="106"/>
        <end position="141"/>
    </location>
</feature>
<feature type="compositionally biased region" description="Basic and acidic residues" evidence="1">
    <location>
        <begin position="666"/>
        <end position="679"/>
    </location>
</feature>
<feature type="compositionally biased region" description="Basic and acidic residues" evidence="1">
    <location>
        <begin position="586"/>
        <end position="609"/>
    </location>
</feature>
<feature type="compositionally biased region" description="Basic and acidic residues" evidence="1">
    <location>
        <begin position="528"/>
        <end position="547"/>
    </location>
</feature>
<evidence type="ECO:0000256" key="1">
    <source>
        <dbReference type="SAM" id="MobiDB-lite"/>
    </source>
</evidence>
<feature type="compositionally biased region" description="Polar residues" evidence="1">
    <location>
        <begin position="465"/>
        <end position="484"/>
    </location>
</feature>
<dbReference type="HOGENOM" id="CLU_319689_0_0_1"/>
<feature type="region of interest" description="Disordered" evidence="1">
    <location>
        <begin position="389"/>
        <end position="826"/>
    </location>
</feature>
<feature type="compositionally biased region" description="Polar residues" evidence="1">
    <location>
        <begin position="508"/>
        <end position="523"/>
    </location>
</feature>
<feature type="region of interest" description="Disordered" evidence="1">
    <location>
        <begin position="165"/>
        <end position="186"/>
    </location>
</feature>
<gene>
    <name evidence="2" type="primary">AlNc14C87G5573</name>
    <name evidence="2" type="ORF">ALNC14_063210</name>
</gene>
<feature type="region of interest" description="Disordered" evidence="1">
    <location>
        <begin position="238"/>
        <end position="274"/>
    </location>
</feature>